<dbReference type="eggNOG" id="ENOG502Z8VZ">
    <property type="taxonomic scope" value="Bacteria"/>
</dbReference>
<accession>I3XY78</accession>
<dbReference type="RefSeq" id="WP_014769780.1">
    <property type="nucleotide sequence ID" value="NC_018002.1"/>
</dbReference>
<name>I3XY78_SULBS</name>
<proteinExistence type="predicted"/>
<dbReference type="KEGG" id="sba:Sulba_1614"/>
<dbReference type="InterPro" id="IPR032333">
    <property type="entry name" value="DUF4857"/>
</dbReference>
<dbReference type="Proteomes" id="UP000006176">
    <property type="component" value="Chromosome"/>
</dbReference>
<organism evidence="2 3">
    <name type="scientific">Sulfurospirillum barnesii (strain ATCC 700032 / DSM 10660 / SES-3)</name>
    <dbReference type="NCBI Taxonomy" id="760154"/>
    <lineage>
        <taxon>Bacteria</taxon>
        <taxon>Pseudomonadati</taxon>
        <taxon>Campylobacterota</taxon>
        <taxon>Epsilonproteobacteria</taxon>
        <taxon>Campylobacterales</taxon>
        <taxon>Sulfurospirillaceae</taxon>
        <taxon>Sulfurospirillum</taxon>
    </lineage>
</organism>
<feature type="transmembrane region" description="Helical" evidence="1">
    <location>
        <begin position="221"/>
        <end position="243"/>
    </location>
</feature>
<dbReference type="Pfam" id="PF16149">
    <property type="entry name" value="DUF4857"/>
    <property type="match status" value="1"/>
</dbReference>
<protein>
    <recommendedName>
        <fullName evidence="4">DUF4857 domain-containing protein</fullName>
    </recommendedName>
</protein>
<dbReference type="OrthoDB" id="5365245at2"/>
<evidence type="ECO:0000313" key="2">
    <source>
        <dbReference type="EMBL" id="AFL68902.1"/>
    </source>
</evidence>
<keyword evidence="1" id="KW-0472">Membrane</keyword>
<feature type="transmembrane region" description="Helical" evidence="1">
    <location>
        <begin position="60"/>
        <end position="81"/>
    </location>
</feature>
<dbReference type="STRING" id="760154.Sulba_1614"/>
<feature type="transmembrane region" description="Helical" evidence="1">
    <location>
        <begin position="170"/>
        <end position="189"/>
    </location>
</feature>
<feature type="transmembrane region" description="Helical" evidence="1">
    <location>
        <begin position="195"/>
        <end position="214"/>
    </location>
</feature>
<keyword evidence="1" id="KW-0812">Transmembrane</keyword>
<dbReference type="HOGENOM" id="CLU_507984_0_0_7"/>
<sequence>MVRTIFIKEWIKLRWYMLVLILLGCVSVGYFWMELHFEFSNSEPESILWYRFAHLGDKPYLFFSPLFMGMGAVIALVQFVWERFRNRLRIIAHLPLSMPRILIGHLGVGIGLLSLVCFSVGGVVLTLMCAYYPYEIAMVALKDMTFYFLGALLSYLLGASVVLERHAKIALLKLSFGVLVLFLFQKERYVLMDTLWLGFIFSFFLLCLDSFYSVKWQRVRAFFLAMVVFVCMVWIGFEAYGTYTKRYARSFTHYYLFYSPIKEDFVYQKNFGHHRFEYGIKEKETFNQKEYEALLPFVYWRDLDIQGRLPLDINGEIFSKERIQDSRLSMTYEPQDRGAKEVALYPLLNPKTMQGLIAFPENAIAITQEKIVAYNFDEGFNATLSDEIASALSALHVSFPLQGFWGKVSNLKPYDLGYLFVDAQGKLFNLKRENNRIELKEIAYPKDIRIEHLFISENSEKKVVGYAIDSHNKIYILDTTFHFTPLDVEGFDAKTMKFQLISDPLHYLLRLDDGKTYRVILFSKHFEKEKEEIFTN</sequence>
<feature type="transmembrane region" description="Helical" evidence="1">
    <location>
        <begin position="15"/>
        <end position="33"/>
    </location>
</feature>
<dbReference type="PATRIC" id="fig|760154.4.peg.1617"/>
<keyword evidence="1" id="KW-1133">Transmembrane helix</keyword>
<feature type="transmembrane region" description="Helical" evidence="1">
    <location>
        <begin position="146"/>
        <end position="163"/>
    </location>
</feature>
<dbReference type="PROSITE" id="PS51257">
    <property type="entry name" value="PROKAR_LIPOPROTEIN"/>
    <property type="match status" value="1"/>
</dbReference>
<keyword evidence="3" id="KW-1185">Reference proteome</keyword>
<evidence type="ECO:0008006" key="4">
    <source>
        <dbReference type="Google" id="ProtNLM"/>
    </source>
</evidence>
<feature type="transmembrane region" description="Helical" evidence="1">
    <location>
        <begin position="101"/>
        <end position="134"/>
    </location>
</feature>
<evidence type="ECO:0000313" key="3">
    <source>
        <dbReference type="Proteomes" id="UP000006176"/>
    </source>
</evidence>
<dbReference type="EMBL" id="CP003333">
    <property type="protein sequence ID" value="AFL68902.1"/>
    <property type="molecule type" value="Genomic_DNA"/>
</dbReference>
<evidence type="ECO:0000256" key="1">
    <source>
        <dbReference type="SAM" id="Phobius"/>
    </source>
</evidence>
<reference evidence="2 3" key="1">
    <citation type="submission" date="2012-06" db="EMBL/GenBank/DDBJ databases">
        <title>Complete sequence of Sulfurospirillum barnesii SES-3.</title>
        <authorList>
            <consortium name="US DOE Joint Genome Institute"/>
            <person name="Lucas S."/>
            <person name="Han J."/>
            <person name="Lapidus A."/>
            <person name="Cheng J.-F."/>
            <person name="Goodwin L."/>
            <person name="Pitluck S."/>
            <person name="Peters L."/>
            <person name="Ovchinnikova G."/>
            <person name="Lu M."/>
            <person name="Detter J.C."/>
            <person name="Han C."/>
            <person name="Tapia R."/>
            <person name="Land M."/>
            <person name="Hauser L."/>
            <person name="Kyrpides N."/>
            <person name="Ivanova N."/>
            <person name="Pagani I."/>
            <person name="Stolz J."/>
            <person name="Arkin A."/>
            <person name="Dehal P."/>
            <person name="Oremland R."/>
            <person name="Saltikov C."/>
            <person name="Basu P."/>
            <person name="Hollibaugh J."/>
            <person name="Newman D."/>
            <person name="Stolyar S."/>
            <person name="Hazen T."/>
            <person name="Woyke T."/>
        </authorList>
    </citation>
    <scope>NUCLEOTIDE SEQUENCE [LARGE SCALE GENOMIC DNA]</scope>
    <source>
        <strain evidence="3">ATCC 700032 / DSM 10660 / SES-3</strain>
    </source>
</reference>
<dbReference type="AlphaFoldDB" id="I3XY78"/>
<gene>
    <name evidence="2" type="ordered locus">Sulba_1614</name>
</gene>